<evidence type="ECO:0000313" key="1">
    <source>
        <dbReference type="EMBL" id="MDC9623909.1"/>
    </source>
</evidence>
<name>A0ABT5M8A2_9GAMM</name>
<dbReference type="EMBL" id="JAQRFO010000078">
    <property type="protein sequence ID" value="MDC9623909.1"/>
    <property type="molecule type" value="Genomic_DNA"/>
</dbReference>
<keyword evidence="2" id="KW-1185">Reference proteome</keyword>
<organism evidence="1 2">
    <name type="scientific">Xenorhabdus aichiensis</name>
    <dbReference type="NCBI Taxonomy" id="3025874"/>
    <lineage>
        <taxon>Bacteria</taxon>
        <taxon>Pseudomonadati</taxon>
        <taxon>Pseudomonadota</taxon>
        <taxon>Gammaproteobacteria</taxon>
        <taxon>Enterobacterales</taxon>
        <taxon>Morganellaceae</taxon>
        <taxon>Xenorhabdus</taxon>
    </lineage>
</organism>
<gene>
    <name evidence="1" type="ORF">PSI22_20285</name>
</gene>
<dbReference type="Proteomes" id="UP001214757">
    <property type="component" value="Unassembled WGS sequence"/>
</dbReference>
<accession>A0ABT5M8A2</accession>
<protein>
    <submittedName>
        <fullName evidence="1">Uncharacterized protein</fullName>
    </submittedName>
</protein>
<dbReference type="RefSeq" id="WP_273581319.1">
    <property type="nucleotide sequence ID" value="NZ_JAQRFO010000078.1"/>
</dbReference>
<proteinExistence type="predicted"/>
<evidence type="ECO:0000313" key="2">
    <source>
        <dbReference type="Proteomes" id="UP001214757"/>
    </source>
</evidence>
<sequence length="98" mass="11099">MNISSKLVSKSKKQTIFNSIINGKNIRITIVNGIDITDDFSLDDDAKIHVLMFNSRMHIRQEINEPIMECSNGDVIVMLCADRKSYNYAVGKFESNSI</sequence>
<comment type="caution">
    <text evidence="1">The sequence shown here is derived from an EMBL/GenBank/DDBJ whole genome shotgun (WGS) entry which is preliminary data.</text>
</comment>
<reference evidence="1 2" key="1">
    <citation type="submission" date="2023-02" db="EMBL/GenBank/DDBJ databases">
        <title>Entomopathogenic bacteria.</title>
        <authorList>
            <person name="Machado R.A."/>
        </authorList>
    </citation>
    <scope>NUCLEOTIDE SEQUENCE [LARGE SCALE GENOMIC DNA]</scope>
    <source>
        <strain evidence="1 2">XENO-7</strain>
    </source>
</reference>